<name>A0A8S5MYL9_9CAUD</name>
<dbReference type="EMBL" id="BK015017">
    <property type="protein sequence ID" value="DAD87223.1"/>
    <property type="molecule type" value="Genomic_DNA"/>
</dbReference>
<protein>
    <submittedName>
        <fullName evidence="1">Uncharacterized protein</fullName>
    </submittedName>
</protein>
<reference evidence="1" key="1">
    <citation type="journal article" date="2021" name="Proc. Natl. Acad. Sci. U.S.A.">
        <title>A Catalog of Tens of Thousands of Viruses from Human Metagenomes Reveals Hidden Associations with Chronic Diseases.</title>
        <authorList>
            <person name="Tisza M.J."/>
            <person name="Buck C.B."/>
        </authorList>
    </citation>
    <scope>NUCLEOTIDE SEQUENCE</scope>
    <source>
        <strain evidence="1">CtuUw41</strain>
    </source>
</reference>
<sequence length="71" mass="8245">MIKVCEIVKEKKLVIDCKNGDFVQFGKHIHVICDDGTNKNKKNTMDLKTGLFYLIPNFNYVIVVKNIKRCK</sequence>
<organism evidence="1">
    <name type="scientific">Siphoviridae sp. ctuUw41</name>
    <dbReference type="NCBI Taxonomy" id="2826503"/>
    <lineage>
        <taxon>Viruses</taxon>
        <taxon>Duplodnaviria</taxon>
        <taxon>Heunggongvirae</taxon>
        <taxon>Uroviricota</taxon>
        <taxon>Caudoviricetes</taxon>
    </lineage>
</organism>
<proteinExistence type="predicted"/>
<evidence type="ECO:0000313" key="1">
    <source>
        <dbReference type="EMBL" id="DAD87223.1"/>
    </source>
</evidence>
<accession>A0A8S5MYL9</accession>